<protein>
    <submittedName>
        <fullName evidence="2">Uncharacterized protein</fullName>
    </submittedName>
</protein>
<dbReference type="EMBL" id="CP003731">
    <property type="protein sequence ID" value="AFO52239.1"/>
    <property type="molecule type" value="Genomic_DNA"/>
</dbReference>
<evidence type="ECO:0000313" key="3">
    <source>
        <dbReference type="Proteomes" id="UP000006502"/>
    </source>
</evidence>
<dbReference type="Proteomes" id="UP000006502">
    <property type="component" value="Chromosome"/>
</dbReference>
<proteinExistence type="predicted"/>
<dbReference type="KEGG" id="mhl:MHLP_03295"/>
<reference evidence="3" key="2">
    <citation type="submission" date="2012-07" db="EMBL/GenBank/DDBJ databases">
        <title>Complete genome sequence of 'Candidatus Mycoplasma haemolamae'.</title>
        <authorList>
            <person name="Guimaraes A.M.S."/>
            <person name="Toth B."/>
            <person name="Santos A.P."/>
            <person name="Nascimento N.C."/>
            <person name="Sojka J.E."/>
            <person name="Messick J.B."/>
        </authorList>
    </citation>
    <scope>NUCLEOTIDE SEQUENCE [LARGE SCALE GENOMIC DNA]</scope>
    <source>
        <strain evidence="3">Purdue</strain>
    </source>
</reference>
<organism evidence="2 3">
    <name type="scientific">Mycoplasma haematolamae (strain Purdue)</name>
    <dbReference type="NCBI Taxonomy" id="1212765"/>
    <lineage>
        <taxon>Bacteria</taxon>
        <taxon>Bacillati</taxon>
        <taxon>Mycoplasmatota</taxon>
        <taxon>Mollicutes</taxon>
        <taxon>Mycoplasmataceae</taxon>
        <taxon>Mycoplasma</taxon>
    </lineage>
</organism>
<keyword evidence="3" id="KW-1185">Reference proteome</keyword>
<dbReference type="HOGENOM" id="CLU_1641836_0_0_14"/>
<gene>
    <name evidence="2" type="ordered locus">MHLP_03295</name>
</gene>
<reference evidence="2 3" key="1">
    <citation type="journal article" date="2012" name="J. Bacteriol.">
        <title>Genome Sequence of "Candidatus Mycoplasma haemolamae" Strain Purdue, a Red Blood Cell Pathogen of Alpacas (Vicugna pacos) and Llamas (Lama glama).</title>
        <authorList>
            <person name="Guimaraes A.M."/>
            <person name="Toth B."/>
            <person name="Santos A.P."/>
            <person name="do Nascimento N.C."/>
            <person name="Kritchevsky J.E."/>
            <person name="Messick J.B."/>
        </authorList>
    </citation>
    <scope>NUCLEOTIDE SEQUENCE [LARGE SCALE GENOMIC DNA]</scope>
    <source>
        <strain evidence="2 3">Purdue</strain>
    </source>
</reference>
<accession>I7CK31</accession>
<evidence type="ECO:0000256" key="1">
    <source>
        <dbReference type="SAM" id="MobiDB-lite"/>
    </source>
</evidence>
<feature type="region of interest" description="Disordered" evidence="1">
    <location>
        <begin position="1"/>
        <end position="29"/>
    </location>
</feature>
<name>I7CK31_MYCHA</name>
<dbReference type="AlphaFoldDB" id="I7CK31"/>
<evidence type="ECO:0000313" key="2">
    <source>
        <dbReference type="EMBL" id="AFO52239.1"/>
    </source>
</evidence>
<sequence length="161" mass="18055">MPPPAQKGRQKRSAKSSQPQEELASEKAKKELEDVKKELEKMTQNIESSWKNLLGWQQRITDEKQTMKFYEAALDFSSAFIEAQKVVLKGKIARDTKDSEGLVQKINTLTSFMVKASKALEDLKAHHTTLKYYEGKISTSLCGLKTISRAGCSSPAEAEIM</sequence>
<dbReference type="PATRIC" id="fig|1212765.3.peg.745"/>
<dbReference type="STRING" id="1212765.MHLP_03295"/>